<dbReference type="EMBL" id="JAUSVO010000001">
    <property type="protein sequence ID" value="MDQ0435685.1"/>
    <property type="molecule type" value="Genomic_DNA"/>
</dbReference>
<gene>
    <name evidence="3" type="ORF">QO014_000055</name>
</gene>
<dbReference type="GO" id="GO:0003677">
    <property type="term" value="F:DNA binding"/>
    <property type="evidence" value="ECO:0007669"/>
    <property type="project" value="UniProtKB-KW"/>
</dbReference>
<evidence type="ECO:0000259" key="2">
    <source>
        <dbReference type="Pfam" id="PF03466"/>
    </source>
</evidence>
<dbReference type="PANTHER" id="PTHR30537:SF26">
    <property type="entry name" value="GLYCINE CLEAVAGE SYSTEM TRANSCRIPTIONAL ACTIVATOR"/>
    <property type="match status" value="1"/>
</dbReference>
<dbReference type="InterPro" id="IPR058163">
    <property type="entry name" value="LysR-type_TF_proteobact-type"/>
</dbReference>
<reference evidence="3 4" key="1">
    <citation type="submission" date="2023-07" db="EMBL/GenBank/DDBJ databases">
        <title>Genomic Encyclopedia of Type Strains, Phase IV (KMG-IV): sequencing the most valuable type-strain genomes for metagenomic binning, comparative biology and taxonomic classification.</title>
        <authorList>
            <person name="Goeker M."/>
        </authorList>
    </citation>
    <scope>NUCLEOTIDE SEQUENCE [LARGE SCALE GENOMIC DNA]</scope>
    <source>
        <strain evidence="3 4">B6-8</strain>
    </source>
</reference>
<evidence type="ECO:0000313" key="3">
    <source>
        <dbReference type="EMBL" id="MDQ0435685.1"/>
    </source>
</evidence>
<comment type="similarity">
    <text evidence="1">Belongs to the LysR transcriptional regulatory family.</text>
</comment>
<sequence>MRPTPALEAALPFFAAGFQSLADGVAAIEAEHRCTLTLSAAPTFAARWLVQRLVRFTREHPEIEIRFIASATLTDLNHSDVDCAIRLGRGNWKGVDAECLLPQPFFPVCAPDWRDRLKKPADVANVPAITDEGAMVDWADWFAACGLPMPTLHGPRYTDPGLAIEAALSGQGVMLAWDMVAADLLASGRLVRPFREEAKSDLAYWFVTTAARGKTRKVRSFLDWLKREVHAERGVAPG</sequence>
<dbReference type="CDD" id="cd08432">
    <property type="entry name" value="PBP2_GcdR_TrpI_HvrB_AmpR_like"/>
    <property type="match status" value="1"/>
</dbReference>
<keyword evidence="3" id="KW-0238">DNA-binding</keyword>
<dbReference type="Gene3D" id="3.40.190.10">
    <property type="entry name" value="Periplasmic binding protein-like II"/>
    <property type="match status" value="2"/>
</dbReference>
<dbReference type="SUPFAM" id="SSF53850">
    <property type="entry name" value="Periplasmic binding protein-like II"/>
    <property type="match status" value="1"/>
</dbReference>
<feature type="domain" description="LysR substrate-binding" evidence="2">
    <location>
        <begin position="32"/>
        <end position="228"/>
    </location>
</feature>
<comment type="caution">
    <text evidence="3">The sequence shown here is derived from an EMBL/GenBank/DDBJ whole genome shotgun (WGS) entry which is preliminary data.</text>
</comment>
<evidence type="ECO:0000313" key="4">
    <source>
        <dbReference type="Proteomes" id="UP001241603"/>
    </source>
</evidence>
<evidence type="ECO:0000256" key="1">
    <source>
        <dbReference type="ARBA" id="ARBA00009437"/>
    </source>
</evidence>
<dbReference type="Pfam" id="PF03466">
    <property type="entry name" value="LysR_substrate"/>
    <property type="match status" value="1"/>
</dbReference>
<dbReference type="PANTHER" id="PTHR30537">
    <property type="entry name" value="HTH-TYPE TRANSCRIPTIONAL REGULATOR"/>
    <property type="match status" value="1"/>
</dbReference>
<dbReference type="Proteomes" id="UP001241603">
    <property type="component" value="Unassembled WGS sequence"/>
</dbReference>
<organism evidence="3 4">
    <name type="scientific">Kaistia dalseonensis</name>
    <dbReference type="NCBI Taxonomy" id="410840"/>
    <lineage>
        <taxon>Bacteria</taxon>
        <taxon>Pseudomonadati</taxon>
        <taxon>Pseudomonadota</taxon>
        <taxon>Alphaproteobacteria</taxon>
        <taxon>Hyphomicrobiales</taxon>
        <taxon>Kaistiaceae</taxon>
        <taxon>Kaistia</taxon>
    </lineage>
</organism>
<accession>A0ABU0H1P2</accession>
<name>A0ABU0H1P2_9HYPH</name>
<dbReference type="InterPro" id="IPR005119">
    <property type="entry name" value="LysR_subst-bd"/>
</dbReference>
<protein>
    <submittedName>
        <fullName evidence="3">DNA-binding transcriptional LysR family regulator</fullName>
    </submittedName>
</protein>
<keyword evidence="4" id="KW-1185">Reference proteome</keyword>
<proteinExistence type="inferred from homology"/>